<comment type="caution">
    <text evidence="2">The sequence shown here is derived from an EMBL/GenBank/DDBJ whole genome shotgun (WGS) entry which is preliminary data.</text>
</comment>
<protein>
    <recommendedName>
        <fullName evidence="4">ABC transporter permease</fullName>
    </recommendedName>
</protein>
<organism evidence="2 3">
    <name type="scientific">Varibaculum cambriense</name>
    <dbReference type="NCBI Taxonomy" id="184870"/>
    <lineage>
        <taxon>Bacteria</taxon>
        <taxon>Bacillati</taxon>
        <taxon>Actinomycetota</taxon>
        <taxon>Actinomycetes</taxon>
        <taxon>Actinomycetales</taxon>
        <taxon>Actinomycetaceae</taxon>
        <taxon>Varibaculum</taxon>
    </lineage>
</organism>
<feature type="transmembrane region" description="Helical" evidence="1">
    <location>
        <begin position="81"/>
        <end position="103"/>
    </location>
</feature>
<feature type="transmembrane region" description="Helical" evidence="1">
    <location>
        <begin position="465"/>
        <end position="487"/>
    </location>
</feature>
<keyword evidence="1" id="KW-0812">Transmembrane</keyword>
<keyword evidence="1" id="KW-1133">Transmembrane helix</keyword>
<evidence type="ECO:0008006" key="4">
    <source>
        <dbReference type="Google" id="ProtNLM"/>
    </source>
</evidence>
<feature type="transmembrane region" description="Helical" evidence="1">
    <location>
        <begin position="265"/>
        <end position="287"/>
    </location>
</feature>
<evidence type="ECO:0000256" key="1">
    <source>
        <dbReference type="SAM" id="Phobius"/>
    </source>
</evidence>
<proteinExistence type="predicted"/>
<evidence type="ECO:0000313" key="3">
    <source>
        <dbReference type="Proteomes" id="UP000070572"/>
    </source>
</evidence>
<dbReference type="Proteomes" id="UP000070572">
    <property type="component" value="Unassembled WGS sequence"/>
</dbReference>
<reference evidence="2 3" key="1">
    <citation type="submission" date="2016-01" db="EMBL/GenBank/DDBJ databases">
        <authorList>
            <person name="Mitreva M."/>
            <person name="Pepin K.H."/>
            <person name="Mihindukulasuriya K.A."/>
            <person name="Fulton R."/>
            <person name="Fronick C."/>
            <person name="O'Laughlin M."/>
            <person name="Miner T."/>
            <person name="Herter B."/>
            <person name="Rosa B.A."/>
            <person name="Cordes M."/>
            <person name="Tomlinson C."/>
            <person name="Wollam A."/>
            <person name="Palsikar V.B."/>
            <person name="Mardis E.R."/>
            <person name="Wilson R.K."/>
        </authorList>
    </citation>
    <scope>NUCLEOTIDE SEQUENCE [LARGE SCALE GENOMIC DNA]</scope>
    <source>
        <strain evidence="2 3">DNF00696</strain>
    </source>
</reference>
<name>A0AB34X070_9ACTO</name>
<feature type="transmembrane region" description="Helical" evidence="1">
    <location>
        <begin position="373"/>
        <end position="395"/>
    </location>
</feature>
<sequence length="542" mass="60482">MTLGRIIICWRGRDFKDRPAQAASILSAALTCYCLLAVLGGINAFLVRRLWILPQGADTLGRALAALPSHARSYEHEAVSVIYISLFVFATLLITFPLIALWWNRLELDEQRLGDALISLYRLGASTITRFFFTCYSIYSYIFAGFVLGAAVYALSLPLLENIQILGINPTAKDLLPPWWILLLSLVVLLLIPIWKTTLLLRQQQGIPAEARRRFNISFISSWFKGSTRNSAIFWLIVLAIPILLVGMVIAGLSALALAPIMMLAFLWVLVFWLPAKVLTLICWPLTFSRYPAVLLAARAIRAHASRIWTALAPVLSLVATYLLSLFFLAVADSYTDSLRLETDSTGIDGEYQETLHLHYLLLRLVQQDVKTGWLLTAAIVALTTAFSLATTVMASNRREQAQTNLLLKLGCPPAVIWRARMWEIIIVYAFGFLLLAGCAFLLLITTSSTTVSPPINIWEVIASAIAPLTWMIIGVLGLQALVFMTLTRVQNTEIIPHFERQQLKSKQQVRHYHPAALSNETSRASEISSEIAANFLPENER</sequence>
<feature type="transmembrane region" description="Helical" evidence="1">
    <location>
        <begin position="21"/>
        <end position="46"/>
    </location>
</feature>
<accession>A0AB34X070</accession>
<feature type="transmembrane region" description="Helical" evidence="1">
    <location>
        <begin position="131"/>
        <end position="155"/>
    </location>
</feature>
<dbReference type="EMBL" id="LSDN01000013">
    <property type="protein sequence ID" value="KXB81037.1"/>
    <property type="molecule type" value="Genomic_DNA"/>
</dbReference>
<keyword evidence="1" id="KW-0472">Membrane</keyword>
<feature type="transmembrane region" description="Helical" evidence="1">
    <location>
        <begin position="426"/>
        <end position="445"/>
    </location>
</feature>
<evidence type="ECO:0000313" key="2">
    <source>
        <dbReference type="EMBL" id="KXB81037.1"/>
    </source>
</evidence>
<feature type="transmembrane region" description="Helical" evidence="1">
    <location>
        <begin position="232"/>
        <end position="259"/>
    </location>
</feature>
<feature type="transmembrane region" description="Helical" evidence="1">
    <location>
        <begin position="175"/>
        <end position="195"/>
    </location>
</feature>
<dbReference type="RefSeq" id="WP_060920321.1">
    <property type="nucleotide sequence ID" value="NZ_KQ960683.1"/>
</dbReference>
<gene>
    <name evidence="2" type="ORF">HMPREF1862_00759</name>
</gene>
<dbReference type="AlphaFoldDB" id="A0AB34X070"/>
<feature type="transmembrane region" description="Helical" evidence="1">
    <location>
        <begin position="308"/>
        <end position="332"/>
    </location>
</feature>